<dbReference type="EMBL" id="JAILSO010000305">
    <property type="protein sequence ID" value="MDE1480795.1"/>
    <property type="molecule type" value="Genomic_DNA"/>
</dbReference>
<protein>
    <submittedName>
        <fullName evidence="1">Uncharacterized protein</fullName>
    </submittedName>
</protein>
<name>A0AAJ1JBP8_XENBV</name>
<dbReference type="AlphaFoldDB" id="A0AAJ1JBP8"/>
<comment type="caution">
    <text evidence="1">The sequence shown here is derived from an EMBL/GenBank/DDBJ whole genome shotgun (WGS) entry which is preliminary data.</text>
</comment>
<gene>
    <name evidence="1" type="ORF">KKJ01_22195</name>
</gene>
<organism evidence="1 2">
    <name type="scientific">Xenorhabdus bovienii</name>
    <name type="common">Xenorhabdus nematophila subsp. bovienii</name>
    <dbReference type="NCBI Taxonomy" id="40576"/>
    <lineage>
        <taxon>Bacteria</taxon>
        <taxon>Pseudomonadati</taxon>
        <taxon>Pseudomonadota</taxon>
        <taxon>Gammaproteobacteria</taxon>
        <taxon>Enterobacterales</taxon>
        <taxon>Morganellaceae</taxon>
        <taxon>Xenorhabdus</taxon>
    </lineage>
</organism>
<evidence type="ECO:0000313" key="1">
    <source>
        <dbReference type="EMBL" id="MDE1480795.1"/>
    </source>
</evidence>
<reference evidence="1" key="2">
    <citation type="journal article" date="2022" name="J. Evol. Biol.">
        <title>Pre- and post-association barriers to host switching in sympatric mutualists.</title>
        <authorList>
            <person name="Dinges Z.M."/>
            <person name="Phillips R.K."/>
            <person name="Lively C.M."/>
            <person name="Bashey F."/>
        </authorList>
    </citation>
    <scope>NUCLEOTIDE SEQUENCE</scope>
    <source>
        <strain evidence="1">MC_266_E_2016</strain>
    </source>
</reference>
<dbReference type="Proteomes" id="UP001222434">
    <property type="component" value="Unassembled WGS sequence"/>
</dbReference>
<proteinExistence type="predicted"/>
<evidence type="ECO:0000313" key="2">
    <source>
        <dbReference type="Proteomes" id="UP001222434"/>
    </source>
</evidence>
<accession>A0AAJ1JBP8</accession>
<sequence>MTLTEFYVVSTDYLSTRSGSMDAQTKWAFWAESDSWMRNVWHNLAFACGW</sequence>
<dbReference type="RefSeq" id="WP_274714130.1">
    <property type="nucleotide sequence ID" value="NZ_JAILSO010000305.1"/>
</dbReference>
<reference evidence="1" key="1">
    <citation type="submission" date="2021-08" db="EMBL/GenBank/DDBJ databases">
        <authorList>
            <person name="Papudeshi B."/>
            <person name="Bashey-Visser F."/>
        </authorList>
    </citation>
    <scope>NUCLEOTIDE SEQUENCE</scope>
    <source>
        <strain evidence="1">MC_266_E_2016</strain>
    </source>
</reference>